<evidence type="ECO:0000313" key="2">
    <source>
        <dbReference type="EMBL" id="KAJ1202214.1"/>
    </source>
</evidence>
<sequence>MENSTVITQETFTSSAYSLFQGVQGQIKIEQHFWILGTWRPVRELDRELSVRQEGVRTSGCNVVLGARDQGVDAPKLCAPVAAFLGAAQLLFFVAVMALPGASRRPSKLQVF</sequence>
<feature type="transmembrane region" description="Helical" evidence="1">
    <location>
        <begin position="81"/>
        <end position="102"/>
    </location>
</feature>
<proteinExistence type="predicted"/>
<gene>
    <name evidence="2" type="ORF">NDU88_006015</name>
</gene>
<name>A0AAV7VNJ8_PLEWA</name>
<organism evidence="2 3">
    <name type="scientific">Pleurodeles waltl</name>
    <name type="common">Iberian ribbed newt</name>
    <dbReference type="NCBI Taxonomy" id="8319"/>
    <lineage>
        <taxon>Eukaryota</taxon>
        <taxon>Metazoa</taxon>
        <taxon>Chordata</taxon>
        <taxon>Craniata</taxon>
        <taxon>Vertebrata</taxon>
        <taxon>Euteleostomi</taxon>
        <taxon>Amphibia</taxon>
        <taxon>Batrachia</taxon>
        <taxon>Caudata</taxon>
        <taxon>Salamandroidea</taxon>
        <taxon>Salamandridae</taxon>
        <taxon>Pleurodelinae</taxon>
        <taxon>Pleurodeles</taxon>
    </lineage>
</organism>
<reference evidence="2" key="1">
    <citation type="journal article" date="2022" name="bioRxiv">
        <title>Sequencing and chromosome-scale assembly of the giantPleurodeles waltlgenome.</title>
        <authorList>
            <person name="Brown T."/>
            <person name="Elewa A."/>
            <person name="Iarovenko S."/>
            <person name="Subramanian E."/>
            <person name="Araus A.J."/>
            <person name="Petzold A."/>
            <person name="Susuki M."/>
            <person name="Suzuki K.-i.T."/>
            <person name="Hayashi T."/>
            <person name="Toyoda A."/>
            <person name="Oliveira C."/>
            <person name="Osipova E."/>
            <person name="Leigh N.D."/>
            <person name="Simon A."/>
            <person name="Yun M.H."/>
        </authorList>
    </citation>
    <scope>NUCLEOTIDE SEQUENCE</scope>
    <source>
        <strain evidence="2">20211129_DDA</strain>
        <tissue evidence="2">Liver</tissue>
    </source>
</reference>
<accession>A0AAV7VNJ8</accession>
<keyword evidence="1" id="KW-0472">Membrane</keyword>
<dbReference type="Proteomes" id="UP001066276">
    <property type="component" value="Chromosome 2_1"/>
</dbReference>
<dbReference type="AlphaFoldDB" id="A0AAV7VNJ8"/>
<evidence type="ECO:0000313" key="3">
    <source>
        <dbReference type="Proteomes" id="UP001066276"/>
    </source>
</evidence>
<comment type="caution">
    <text evidence="2">The sequence shown here is derived from an EMBL/GenBank/DDBJ whole genome shotgun (WGS) entry which is preliminary data.</text>
</comment>
<evidence type="ECO:0000256" key="1">
    <source>
        <dbReference type="SAM" id="Phobius"/>
    </source>
</evidence>
<keyword evidence="3" id="KW-1185">Reference proteome</keyword>
<keyword evidence="1" id="KW-0812">Transmembrane</keyword>
<keyword evidence="1" id="KW-1133">Transmembrane helix</keyword>
<dbReference type="EMBL" id="JANPWB010000003">
    <property type="protein sequence ID" value="KAJ1202214.1"/>
    <property type="molecule type" value="Genomic_DNA"/>
</dbReference>
<protein>
    <submittedName>
        <fullName evidence="2">Uncharacterized protein</fullName>
    </submittedName>
</protein>